<comment type="caution">
    <text evidence="1">The sequence shown here is derived from an EMBL/GenBank/DDBJ whole genome shotgun (WGS) entry which is preliminary data.</text>
</comment>
<reference evidence="1" key="1">
    <citation type="submission" date="2024-02" db="EMBL/GenBank/DDBJ databases">
        <title>Metagenome Assembled Genome of Zalaria obscura JY119.</title>
        <authorList>
            <person name="Vighnesh L."/>
            <person name="Jagadeeshwari U."/>
            <person name="Venkata Ramana C."/>
            <person name="Sasikala C."/>
        </authorList>
    </citation>
    <scope>NUCLEOTIDE SEQUENCE</scope>
    <source>
        <strain evidence="1">JY119</strain>
    </source>
</reference>
<organism evidence="1 2">
    <name type="scientific">Zalaria obscura</name>
    <dbReference type="NCBI Taxonomy" id="2024903"/>
    <lineage>
        <taxon>Eukaryota</taxon>
        <taxon>Fungi</taxon>
        <taxon>Dikarya</taxon>
        <taxon>Ascomycota</taxon>
        <taxon>Pezizomycotina</taxon>
        <taxon>Dothideomycetes</taxon>
        <taxon>Dothideomycetidae</taxon>
        <taxon>Dothideales</taxon>
        <taxon>Zalariaceae</taxon>
        <taxon>Zalaria</taxon>
    </lineage>
</organism>
<proteinExistence type="predicted"/>
<keyword evidence="2" id="KW-1185">Reference proteome</keyword>
<dbReference type="Proteomes" id="UP001320706">
    <property type="component" value="Unassembled WGS sequence"/>
</dbReference>
<dbReference type="EMBL" id="JAMKPW020000025">
    <property type="protein sequence ID" value="KAK8205272.1"/>
    <property type="molecule type" value="Genomic_DNA"/>
</dbReference>
<evidence type="ECO:0000313" key="1">
    <source>
        <dbReference type="EMBL" id="KAK8205272.1"/>
    </source>
</evidence>
<name>A0ACC3SAI7_9PEZI</name>
<sequence length="75" mass="8689">MIQSRYPSLPMLSSDVPKCGSVLQIVGRSVAEREPYYCRNDIMSHMKVSKEQGLYGSIIFWMRRRDKVHVGNCRP</sequence>
<gene>
    <name evidence="1" type="ORF">M8818_004984</name>
</gene>
<protein>
    <submittedName>
        <fullName evidence="1">Uncharacterized protein</fullName>
    </submittedName>
</protein>
<evidence type="ECO:0000313" key="2">
    <source>
        <dbReference type="Proteomes" id="UP001320706"/>
    </source>
</evidence>
<accession>A0ACC3SAI7</accession>